<dbReference type="PROSITE" id="PS51670">
    <property type="entry name" value="SHKT"/>
    <property type="match status" value="2"/>
</dbReference>
<dbReference type="Pfam" id="PF01549">
    <property type="entry name" value="ShK"/>
    <property type="match status" value="2"/>
</dbReference>
<feature type="domain" description="ShKT" evidence="5">
    <location>
        <begin position="135"/>
        <end position="175"/>
    </location>
</feature>
<comment type="caution">
    <text evidence="3">Lacks conserved residue(s) required for the propagation of feature annotation.</text>
</comment>
<evidence type="ECO:0000259" key="5">
    <source>
        <dbReference type="PROSITE" id="PS51670"/>
    </source>
</evidence>
<dbReference type="InterPro" id="IPR003582">
    <property type="entry name" value="ShKT_dom"/>
</dbReference>
<feature type="signal peptide" evidence="4">
    <location>
        <begin position="1"/>
        <end position="19"/>
    </location>
</feature>
<dbReference type="Gene3D" id="1.10.10.1940">
    <property type="match status" value="2"/>
</dbReference>
<sequence length="176" mass="18435">MVLQALLITLLSISITVQAQYQSCANGGSGPCLAGTCPNGQTCIQTGPTEQVCCENSMIVSATTTTTVAPCRDLLNPRTGVSDCPNVAYLCNNSVYYNLMTQQCPKTCNRCPGSPGAATGAGTGTATIAPATTNCRDLVNPTTGTSNCAQMYSYCQNPLYRALMRQQCPKTCGYCV</sequence>
<evidence type="ECO:0000313" key="6">
    <source>
        <dbReference type="Proteomes" id="UP000025227"/>
    </source>
</evidence>
<dbReference type="FunFam" id="1.10.10.1940:FF:000002">
    <property type="entry name" value="PHAryngeal gland Toxin-related"/>
    <property type="match status" value="2"/>
</dbReference>
<evidence type="ECO:0000256" key="2">
    <source>
        <dbReference type="ARBA" id="ARBA00023157"/>
    </source>
</evidence>
<keyword evidence="2" id="KW-1015">Disulfide bond</keyword>
<dbReference type="SMART" id="SM00254">
    <property type="entry name" value="ShKT"/>
    <property type="match status" value="2"/>
</dbReference>
<proteinExistence type="predicted"/>
<accession>A0A7I4YXP5</accession>
<evidence type="ECO:0000313" key="7">
    <source>
        <dbReference type="WBParaSite" id="HCON_00161290-00001"/>
    </source>
</evidence>
<protein>
    <submittedName>
        <fullName evidence="7">ShTK domain protein</fullName>
    </submittedName>
</protein>
<dbReference type="OrthoDB" id="5863778at2759"/>
<feature type="domain" description="ShKT" evidence="5">
    <location>
        <begin position="71"/>
        <end position="111"/>
    </location>
</feature>
<evidence type="ECO:0000256" key="1">
    <source>
        <dbReference type="ARBA" id="ARBA00022729"/>
    </source>
</evidence>
<organism evidence="6 7">
    <name type="scientific">Haemonchus contortus</name>
    <name type="common">Barber pole worm</name>
    <dbReference type="NCBI Taxonomy" id="6289"/>
    <lineage>
        <taxon>Eukaryota</taxon>
        <taxon>Metazoa</taxon>
        <taxon>Ecdysozoa</taxon>
        <taxon>Nematoda</taxon>
        <taxon>Chromadorea</taxon>
        <taxon>Rhabditida</taxon>
        <taxon>Rhabditina</taxon>
        <taxon>Rhabditomorpha</taxon>
        <taxon>Strongyloidea</taxon>
        <taxon>Trichostrongylidae</taxon>
        <taxon>Haemonchus</taxon>
    </lineage>
</organism>
<dbReference type="WBParaSite" id="HCON_00161290-00001">
    <property type="protein sequence ID" value="HCON_00161290-00001"/>
    <property type="gene ID" value="HCON_00161290"/>
</dbReference>
<dbReference type="PANTHER" id="PTHR46219">
    <property type="entry name" value="PROTEIN CBG11138"/>
    <property type="match status" value="1"/>
</dbReference>
<dbReference type="AlphaFoldDB" id="A0A7I4YXP5"/>
<reference evidence="7" key="1">
    <citation type="submission" date="2020-12" db="UniProtKB">
        <authorList>
            <consortium name="WormBaseParasite"/>
        </authorList>
    </citation>
    <scope>IDENTIFICATION</scope>
    <source>
        <strain evidence="7">MHco3</strain>
    </source>
</reference>
<keyword evidence="6" id="KW-1185">Reference proteome</keyword>
<name>A0A7I4YXP5_HAECO</name>
<dbReference type="Proteomes" id="UP000025227">
    <property type="component" value="Unplaced"/>
</dbReference>
<keyword evidence="1 4" id="KW-0732">Signal</keyword>
<dbReference type="PANTHER" id="PTHR46219:SF5">
    <property type="entry name" value="SHKT DOMAIN-CONTAINING PROTEIN"/>
    <property type="match status" value="1"/>
</dbReference>
<evidence type="ECO:0000256" key="3">
    <source>
        <dbReference type="PROSITE-ProRule" id="PRU01005"/>
    </source>
</evidence>
<evidence type="ECO:0000256" key="4">
    <source>
        <dbReference type="SAM" id="SignalP"/>
    </source>
</evidence>
<feature type="chain" id="PRO_5029878500" evidence="4">
    <location>
        <begin position="20"/>
        <end position="176"/>
    </location>
</feature>
<dbReference type="OMA" id="KSAYLCN"/>